<protein>
    <submittedName>
        <fullName evidence="2">Uncharacterized protein</fullName>
    </submittedName>
</protein>
<dbReference type="Pfam" id="PF16984">
    <property type="entry name" value="Grp7_allergen"/>
    <property type="match status" value="1"/>
</dbReference>
<evidence type="ECO:0000256" key="1">
    <source>
        <dbReference type="SAM" id="SignalP"/>
    </source>
</evidence>
<evidence type="ECO:0000313" key="3">
    <source>
        <dbReference type="Proteomes" id="UP001153636"/>
    </source>
</evidence>
<dbReference type="InterPro" id="IPR020234">
    <property type="entry name" value="Mite_allergen_group-7"/>
</dbReference>
<dbReference type="SUPFAM" id="SSF55394">
    <property type="entry name" value="Bactericidal permeability-increasing protein, BPI"/>
    <property type="match status" value="1"/>
</dbReference>
<accession>A0A9P0CVN2</accession>
<dbReference type="EMBL" id="OV651816">
    <property type="protein sequence ID" value="CAH1110262.1"/>
    <property type="molecule type" value="Genomic_DNA"/>
</dbReference>
<dbReference type="GO" id="GO:0008289">
    <property type="term" value="F:lipid binding"/>
    <property type="evidence" value="ECO:0007669"/>
    <property type="project" value="InterPro"/>
</dbReference>
<dbReference type="AlphaFoldDB" id="A0A9P0CVN2"/>
<keyword evidence="1" id="KW-0732">Signal</keyword>
<dbReference type="Gene3D" id="3.15.10.50">
    <property type="match status" value="1"/>
</dbReference>
<keyword evidence="3" id="KW-1185">Reference proteome</keyword>
<feature type="signal peptide" evidence="1">
    <location>
        <begin position="1"/>
        <end position="17"/>
    </location>
</feature>
<gene>
    <name evidence="2" type="ORF">PSYICH_LOCUS10202</name>
</gene>
<name>A0A9P0CVN2_9CUCU</name>
<feature type="non-terminal residue" evidence="2">
    <location>
        <position position="252"/>
    </location>
</feature>
<dbReference type="Proteomes" id="UP001153636">
    <property type="component" value="Chromosome 4"/>
</dbReference>
<feature type="chain" id="PRO_5040212371" evidence="1">
    <location>
        <begin position="18"/>
        <end position="252"/>
    </location>
</feature>
<organism evidence="2 3">
    <name type="scientific">Psylliodes chrysocephalus</name>
    <dbReference type="NCBI Taxonomy" id="3402493"/>
    <lineage>
        <taxon>Eukaryota</taxon>
        <taxon>Metazoa</taxon>
        <taxon>Ecdysozoa</taxon>
        <taxon>Arthropoda</taxon>
        <taxon>Hexapoda</taxon>
        <taxon>Insecta</taxon>
        <taxon>Pterygota</taxon>
        <taxon>Neoptera</taxon>
        <taxon>Endopterygota</taxon>
        <taxon>Coleoptera</taxon>
        <taxon>Polyphaga</taxon>
        <taxon>Cucujiformia</taxon>
        <taxon>Chrysomeloidea</taxon>
        <taxon>Chrysomelidae</taxon>
        <taxon>Galerucinae</taxon>
        <taxon>Alticini</taxon>
        <taxon>Psylliodes</taxon>
    </lineage>
</organism>
<proteinExistence type="predicted"/>
<reference evidence="2" key="1">
    <citation type="submission" date="2022-01" db="EMBL/GenBank/DDBJ databases">
        <authorList>
            <person name="King R."/>
        </authorList>
    </citation>
    <scope>NUCLEOTIDE SEQUENCE</scope>
</reference>
<dbReference type="OrthoDB" id="6419576at2759"/>
<evidence type="ECO:0000313" key="2">
    <source>
        <dbReference type="EMBL" id="CAH1110262.1"/>
    </source>
</evidence>
<dbReference type="InterPro" id="IPR038602">
    <property type="entry name" value="Mite_allergen_7_sf"/>
</dbReference>
<sequence length="252" mass="28700">MKVFIFSVICLFSNTWATPNEYTSKAVHLALSNVDFGILPVELVEKITATFDNEDVRVGDISALINTYADQIIVNLRKYMIDHNINDVPLEDQHLKLKPTGKIDLRNGHLRDLNTIGRREDIRVNYSSDNKKIWLTLPLKFDDIKFNYDYHTKALFISIHGGVEGSVKAISVNADLSFDFNTHHAFLDHYDMKDSGKVSLKFTGNKVVDWLTNAMSSVVTKLMGQVVVNVIAKFIRDNLRDIIEQLNQTIDK</sequence>
<dbReference type="InterPro" id="IPR017943">
    <property type="entry name" value="Bactericidal_perm-incr_a/b_dom"/>
</dbReference>